<dbReference type="EMBL" id="SRLO01002513">
    <property type="protein sequence ID" value="TNN32757.1"/>
    <property type="molecule type" value="Genomic_DNA"/>
</dbReference>
<gene>
    <name evidence="2" type="ORF">EYF80_057081</name>
</gene>
<dbReference type="AlphaFoldDB" id="A0A4Z2EV38"/>
<sequence length="59" mass="6684">MERKAAGMGGVEWWRMGEEEEEEEGRRCSGGLAVSSHQEANVEQEHNQWAGLHNVDVEM</sequence>
<accession>A0A4Z2EV38</accession>
<feature type="region of interest" description="Disordered" evidence="1">
    <location>
        <begin position="1"/>
        <end position="59"/>
    </location>
</feature>
<proteinExistence type="predicted"/>
<comment type="caution">
    <text evidence="2">The sequence shown here is derived from an EMBL/GenBank/DDBJ whole genome shotgun (WGS) entry which is preliminary data.</text>
</comment>
<evidence type="ECO:0000256" key="1">
    <source>
        <dbReference type="SAM" id="MobiDB-lite"/>
    </source>
</evidence>
<dbReference type="Proteomes" id="UP000314294">
    <property type="component" value="Unassembled WGS sequence"/>
</dbReference>
<protein>
    <submittedName>
        <fullName evidence="2">Uncharacterized protein</fullName>
    </submittedName>
</protein>
<evidence type="ECO:0000313" key="3">
    <source>
        <dbReference type="Proteomes" id="UP000314294"/>
    </source>
</evidence>
<name>A0A4Z2EV38_9TELE</name>
<keyword evidence="3" id="KW-1185">Reference proteome</keyword>
<organism evidence="2 3">
    <name type="scientific">Liparis tanakae</name>
    <name type="common">Tanaka's snailfish</name>
    <dbReference type="NCBI Taxonomy" id="230148"/>
    <lineage>
        <taxon>Eukaryota</taxon>
        <taxon>Metazoa</taxon>
        <taxon>Chordata</taxon>
        <taxon>Craniata</taxon>
        <taxon>Vertebrata</taxon>
        <taxon>Euteleostomi</taxon>
        <taxon>Actinopterygii</taxon>
        <taxon>Neopterygii</taxon>
        <taxon>Teleostei</taxon>
        <taxon>Neoteleostei</taxon>
        <taxon>Acanthomorphata</taxon>
        <taxon>Eupercaria</taxon>
        <taxon>Perciformes</taxon>
        <taxon>Cottioidei</taxon>
        <taxon>Cottales</taxon>
        <taxon>Liparidae</taxon>
        <taxon>Liparis</taxon>
    </lineage>
</organism>
<reference evidence="2 3" key="1">
    <citation type="submission" date="2019-03" db="EMBL/GenBank/DDBJ databases">
        <title>First draft genome of Liparis tanakae, snailfish: a comprehensive survey of snailfish specific genes.</title>
        <authorList>
            <person name="Kim W."/>
            <person name="Song I."/>
            <person name="Jeong J.-H."/>
            <person name="Kim D."/>
            <person name="Kim S."/>
            <person name="Ryu S."/>
            <person name="Song J.Y."/>
            <person name="Lee S.K."/>
        </authorList>
    </citation>
    <scope>NUCLEOTIDE SEQUENCE [LARGE SCALE GENOMIC DNA]</scope>
    <source>
        <tissue evidence="2">Muscle</tissue>
    </source>
</reference>
<evidence type="ECO:0000313" key="2">
    <source>
        <dbReference type="EMBL" id="TNN32757.1"/>
    </source>
</evidence>